<evidence type="ECO:0000313" key="2">
    <source>
        <dbReference type="EMBL" id="SDQ09877.1"/>
    </source>
</evidence>
<keyword evidence="1" id="KW-0175">Coiled coil</keyword>
<reference evidence="2 3" key="1">
    <citation type="submission" date="2016-10" db="EMBL/GenBank/DDBJ databases">
        <authorList>
            <person name="de Groot N.N."/>
        </authorList>
    </citation>
    <scope>NUCLEOTIDE SEQUENCE [LARGE SCALE GENOMIC DNA]</scope>
    <source>
        <strain evidence="2 3">Sb05</strain>
    </source>
</reference>
<evidence type="ECO:0000313" key="3">
    <source>
        <dbReference type="Proteomes" id="UP000182870"/>
    </source>
</evidence>
<organism evidence="2 3">
    <name type="scientific">Streptococcus equinus</name>
    <name type="common">Streptococcus bovis</name>
    <dbReference type="NCBI Taxonomy" id="1335"/>
    <lineage>
        <taxon>Bacteria</taxon>
        <taxon>Bacillati</taxon>
        <taxon>Bacillota</taxon>
        <taxon>Bacilli</taxon>
        <taxon>Lactobacillales</taxon>
        <taxon>Streptococcaceae</taxon>
        <taxon>Streptococcus</taxon>
    </lineage>
</organism>
<dbReference type="EMBL" id="FNKE01000001">
    <property type="protein sequence ID" value="SDQ09877.1"/>
    <property type="molecule type" value="Genomic_DNA"/>
</dbReference>
<dbReference type="OrthoDB" id="2235976at2"/>
<dbReference type="RefSeq" id="WP_074559968.1">
    <property type="nucleotide sequence ID" value="NZ_FNKE01000001.1"/>
</dbReference>
<dbReference type="InterPro" id="IPR009796">
    <property type="entry name" value="DUF1366"/>
</dbReference>
<dbReference type="Pfam" id="PF07104">
    <property type="entry name" value="DUF1366"/>
    <property type="match status" value="1"/>
</dbReference>
<accession>A0A1H0Y3Z5</accession>
<proteinExistence type="predicted"/>
<feature type="coiled-coil region" evidence="1">
    <location>
        <begin position="71"/>
        <end position="105"/>
    </location>
</feature>
<evidence type="ECO:0008006" key="4">
    <source>
        <dbReference type="Google" id="ProtNLM"/>
    </source>
</evidence>
<gene>
    <name evidence="2" type="ORF">SAMN05216392_0407</name>
</gene>
<dbReference type="AlphaFoldDB" id="A0A1H0Y3Z5"/>
<protein>
    <recommendedName>
        <fullName evidence="4">DUF1366 domain-containing protein</fullName>
    </recommendedName>
</protein>
<evidence type="ECO:0000256" key="1">
    <source>
        <dbReference type="SAM" id="Coils"/>
    </source>
</evidence>
<sequence>MELKFGSKSQEFAVDGTVTGAKVTLVTDSGGYLPIMLPADKIGLSNDELEKLALDVVYRKNFRDKYENEKFAEYDSTIKELKESYETAEKMAKVATATLNDLINQMYADEVPADETTTEN</sequence>
<dbReference type="Proteomes" id="UP000182870">
    <property type="component" value="Unassembled WGS sequence"/>
</dbReference>
<name>A0A1H0Y3Z5_STREI</name>